<dbReference type="InterPro" id="IPR003598">
    <property type="entry name" value="Ig_sub2"/>
</dbReference>
<evidence type="ECO:0000256" key="7">
    <source>
        <dbReference type="SAM" id="SignalP"/>
    </source>
</evidence>
<dbReference type="PANTHER" id="PTHR44337:SF20">
    <property type="entry name" value="CARCINOEMBRYONIC ANTIGEN-RELATED CELL ADHESION MOLECULE 5-RELATED"/>
    <property type="match status" value="1"/>
</dbReference>
<feature type="domain" description="Ig-like" evidence="8">
    <location>
        <begin position="295"/>
        <end position="388"/>
    </location>
</feature>
<feature type="compositionally biased region" description="Polar residues" evidence="5">
    <location>
        <begin position="654"/>
        <end position="679"/>
    </location>
</feature>
<dbReference type="InterPro" id="IPR013783">
    <property type="entry name" value="Ig-like_fold"/>
</dbReference>
<dbReference type="Proteomes" id="UP001187315">
    <property type="component" value="Unassembled WGS sequence"/>
</dbReference>
<feature type="transmembrane region" description="Helical" evidence="6">
    <location>
        <begin position="711"/>
        <end position="734"/>
    </location>
</feature>
<feature type="domain" description="Ig-like" evidence="8">
    <location>
        <begin position="397"/>
        <end position="475"/>
    </location>
</feature>
<dbReference type="SMART" id="SM00409">
    <property type="entry name" value="IG"/>
    <property type="match status" value="6"/>
</dbReference>
<keyword evidence="6" id="KW-0812">Transmembrane</keyword>
<dbReference type="InterPro" id="IPR036179">
    <property type="entry name" value="Ig-like_dom_sf"/>
</dbReference>
<dbReference type="Pfam" id="PF07679">
    <property type="entry name" value="I-set"/>
    <property type="match status" value="3"/>
</dbReference>
<comment type="caution">
    <text evidence="9">The sequence shown here is derived from an EMBL/GenBank/DDBJ whole genome shotgun (WGS) entry which is preliminary data.</text>
</comment>
<feature type="domain" description="Ig-like" evidence="8">
    <location>
        <begin position="124"/>
        <end position="211"/>
    </location>
</feature>
<organism evidence="9 10">
    <name type="scientific">Tachysurus vachellii</name>
    <name type="common">Darkbarbel catfish</name>
    <name type="synonym">Pelteobagrus vachellii</name>
    <dbReference type="NCBI Taxonomy" id="175792"/>
    <lineage>
        <taxon>Eukaryota</taxon>
        <taxon>Metazoa</taxon>
        <taxon>Chordata</taxon>
        <taxon>Craniata</taxon>
        <taxon>Vertebrata</taxon>
        <taxon>Euteleostomi</taxon>
        <taxon>Actinopterygii</taxon>
        <taxon>Neopterygii</taxon>
        <taxon>Teleostei</taxon>
        <taxon>Ostariophysi</taxon>
        <taxon>Siluriformes</taxon>
        <taxon>Bagridae</taxon>
        <taxon>Tachysurus</taxon>
    </lineage>
</organism>
<sequence length="736" mass="79434">MDLHTVCCSLLLMLTCSGRGFGQVLELPESINKTVGENVVITPNRIPDPPYFSVRWRVNTTIILIGPLNGFIIPPAYKDRVSFNTTSLALELRSLTENDTGQYVLSVETVTSHNGQTSLLVLVPVSNVTIVPNHTELVENNTVSFVCSASGSSLSFIWLNGSAEITAGERVQLTDNNRNLTITSVRRGDTGPYECEAYNSINSKKSQSILMVYYGPENVAAAADPEKPFYSSGSNLKLNCSAESRPAAVFHWAVNGRELSEMGQELKLNNIQINQTGNYTCIAHNTQTLQYSVSPPISINILVPVSNIAIIPSLKEVELNSTVSFVCSASGSSLSFIWLNGSSEVTAGERVQLTDNNRNLTITSVIRGDTGTYVCEAYNSISRNRSLPSSLIIYYGPENVAAAADPEKPFYSSGSNLKLNCSAESRPAAKFHWAVNGRELSEMGQELKLNNIQINQTGNYTCIVHNTQTLQYSVSPPISVTILVPVSNIAIIPSLKEVELNSTVSFICSASGSSLSFIWLNGSSAVTTGERVQLTDNNRNLTITSVIRGDTGPYECEAYNSVSRKKSLPFSLTIKINDSGDDGRVVGSLSAGAIAGIVIGVLLGVAAIAGLIFYLVRDKKTSETNSSGNRQNGATPNEGQHELHYAEVRHNRKNQGQPGLSATTTAPTPSYVPGNNKTATSNPAGQIIYSDVYLQYFHSETKGELKMQLDVCINLLLTITGLLQVVTADISTILPF</sequence>
<dbReference type="SUPFAM" id="SSF48726">
    <property type="entry name" value="Immunoglobulin"/>
    <property type="match status" value="6"/>
</dbReference>
<keyword evidence="10" id="KW-1185">Reference proteome</keyword>
<evidence type="ECO:0000259" key="8">
    <source>
        <dbReference type="PROSITE" id="PS50835"/>
    </source>
</evidence>
<keyword evidence="6" id="KW-0472">Membrane</keyword>
<keyword evidence="6" id="KW-1133">Transmembrane helix</keyword>
<dbReference type="InterPro" id="IPR013098">
    <property type="entry name" value="Ig_I-set"/>
</dbReference>
<feature type="region of interest" description="Disordered" evidence="5">
    <location>
        <begin position="653"/>
        <end position="679"/>
    </location>
</feature>
<proteinExistence type="predicted"/>
<evidence type="ECO:0000256" key="1">
    <source>
        <dbReference type="ARBA" id="ARBA00022729"/>
    </source>
</evidence>
<dbReference type="EMBL" id="JAVHJS010000006">
    <property type="protein sequence ID" value="KAK2855122.1"/>
    <property type="molecule type" value="Genomic_DNA"/>
</dbReference>
<keyword evidence="4" id="KW-0393">Immunoglobulin domain</keyword>
<evidence type="ECO:0000256" key="2">
    <source>
        <dbReference type="ARBA" id="ARBA00023157"/>
    </source>
</evidence>
<protein>
    <recommendedName>
        <fullName evidence="8">Ig-like domain-containing protein</fullName>
    </recommendedName>
</protein>
<feature type="domain" description="Ig-like" evidence="8">
    <location>
        <begin position="476"/>
        <end position="569"/>
    </location>
</feature>
<dbReference type="SMART" id="SM00408">
    <property type="entry name" value="IGc2"/>
    <property type="match status" value="5"/>
</dbReference>
<feature type="chain" id="PRO_5041735212" description="Ig-like domain-containing protein" evidence="7">
    <location>
        <begin position="23"/>
        <end position="736"/>
    </location>
</feature>
<dbReference type="AlphaFoldDB" id="A0AA88SXA6"/>
<dbReference type="InterPro" id="IPR052598">
    <property type="entry name" value="IgSF_CEA-related"/>
</dbReference>
<dbReference type="InterPro" id="IPR003599">
    <property type="entry name" value="Ig_sub"/>
</dbReference>
<dbReference type="PANTHER" id="PTHR44337">
    <property type="entry name" value="CARCINOEMBRYONIC ANTIGEN-RELATED CELL ADHESION MOLECULE 8"/>
    <property type="match status" value="1"/>
</dbReference>
<dbReference type="Pfam" id="PF13895">
    <property type="entry name" value="Ig_2"/>
    <property type="match status" value="2"/>
</dbReference>
<evidence type="ECO:0000313" key="10">
    <source>
        <dbReference type="Proteomes" id="UP001187315"/>
    </source>
</evidence>
<evidence type="ECO:0000256" key="3">
    <source>
        <dbReference type="ARBA" id="ARBA00023180"/>
    </source>
</evidence>
<evidence type="ECO:0000313" key="9">
    <source>
        <dbReference type="EMBL" id="KAK2855122.1"/>
    </source>
</evidence>
<keyword evidence="1 7" id="KW-0732">Signal</keyword>
<keyword evidence="3" id="KW-0325">Glycoprotein</keyword>
<dbReference type="PROSITE" id="PS50835">
    <property type="entry name" value="IG_LIKE"/>
    <property type="match status" value="5"/>
</dbReference>
<accession>A0AA88SXA6</accession>
<evidence type="ECO:0000256" key="5">
    <source>
        <dbReference type="SAM" id="MobiDB-lite"/>
    </source>
</evidence>
<evidence type="ECO:0000256" key="6">
    <source>
        <dbReference type="SAM" id="Phobius"/>
    </source>
</evidence>
<feature type="domain" description="Ig-like" evidence="8">
    <location>
        <begin position="216"/>
        <end position="294"/>
    </location>
</feature>
<evidence type="ECO:0000256" key="4">
    <source>
        <dbReference type="ARBA" id="ARBA00023319"/>
    </source>
</evidence>
<feature type="transmembrane region" description="Helical" evidence="6">
    <location>
        <begin position="593"/>
        <end position="616"/>
    </location>
</feature>
<keyword evidence="2" id="KW-1015">Disulfide bond</keyword>
<reference evidence="9" key="1">
    <citation type="submission" date="2023-08" db="EMBL/GenBank/DDBJ databases">
        <title>Pelteobagrus vachellii genome.</title>
        <authorList>
            <person name="Liu H."/>
        </authorList>
    </citation>
    <scope>NUCLEOTIDE SEQUENCE</scope>
    <source>
        <strain evidence="9">PRFRI_2022a</strain>
        <tissue evidence="9">Muscle</tissue>
    </source>
</reference>
<feature type="signal peptide" evidence="7">
    <location>
        <begin position="1"/>
        <end position="22"/>
    </location>
</feature>
<name>A0AA88SXA6_TACVA</name>
<gene>
    <name evidence="9" type="ORF">Q7C36_006991</name>
</gene>
<dbReference type="Gene3D" id="2.60.40.10">
    <property type="entry name" value="Immunoglobulins"/>
    <property type="match status" value="6"/>
</dbReference>
<dbReference type="InterPro" id="IPR007110">
    <property type="entry name" value="Ig-like_dom"/>
</dbReference>